<dbReference type="Proteomes" id="UP001596157">
    <property type="component" value="Unassembled WGS sequence"/>
</dbReference>
<gene>
    <name evidence="2" type="ORF">ACFPM7_26395</name>
</gene>
<keyword evidence="1" id="KW-0472">Membrane</keyword>
<keyword evidence="1" id="KW-1133">Transmembrane helix</keyword>
<evidence type="ECO:0000313" key="3">
    <source>
        <dbReference type="Proteomes" id="UP001596157"/>
    </source>
</evidence>
<keyword evidence="3" id="KW-1185">Reference proteome</keyword>
<dbReference type="EMBL" id="JBHSKF010000017">
    <property type="protein sequence ID" value="MFC5290599.1"/>
    <property type="molecule type" value="Genomic_DNA"/>
</dbReference>
<organism evidence="2 3">
    <name type="scientific">Actinokineospora guangxiensis</name>
    <dbReference type="NCBI Taxonomy" id="1490288"/>
    <lineage>
        <taxon>Bacteria</taxon>
        <taxon>Bacillati</taxon>
        <taxon>Actinomycetota</taxon>
        <taxon>Actinomycetes</taxon>
        <taxon>Pseudonocardiales</taxon>
        <taxon>Pseudonocardiaceae</taxon>
        <taxon>Actinokineospora</taxon>
    </lineage>
</organism>
<keyword evidence="1" id="KW-0812">Transmembrane</keyword>
<comment type="caution">
    <text evidence="2">The sequence shown here is derived from an EMBL/GenBank/DDBJ whole genome shotgun (WGS) entry which is preliminary data.</text>
</comment>
<evidence type="ECO:0000256" key="1">
    <source>
        <dbReference type="SAM" id="Phobius"/>
    </source>
</evidence>
<proteinExistence type="predicted"/>
<protein>
    <recommendedName>
        <fullName evidence="4">DUF2335 domain-containing protein</fullName>
    </recommendedName>
</protein>
<accession>A0ABW0EWP0</accession>
<sequence length="131" mass="14544">MTVGVLKVWETHRARSVRLTELKTMAELANLLPDKSAARKSTIEHIEARISNLVRDEQTKRRDATGFTLGLLFTAGGLWATYGAISSNSWLWALAVPLLIFGVTGIVQDGVPRERDERGRALRGSRNNSKK</sequence>
<name>A0ABW0EWP0_9PSEU</name>
<evidence type="ECO:0000313" key="2">
    <source>
        <dbReference type="EMBL" id="MFC5290599.1"/>
    </source>
</evidence>
<evidence type="ECO:0008006" key="4">
    <source>
        <dbReference type="Google" id="ProtNLM"/>
    </source>
</evidence>
<feature type="transmembrane region" description="Helical" evidence="1">
    <location>
        <begin position="64"/>
        <end position="85"/>
    </location>
</feature>
<feature type="transmembrane region" description="Helical" evidence="1">
    <location>
        <begin position="91"/>
        <end position="111"/>
    </location>
</feature>
<reference evidence="3" key="1">
    <citation type="journal article" date="2019" name="Int. J. Syst. Evol. Microbiol.">
        <title>The Global Catalogue of Microorganisms (GCM) 10K type strain sequencing project: providing services to taxonomists for standard genome sequencing and annotation.</title>
        <authorList>
            <consortium name="The Broad Institute Genomics Platform"/>
            <consortium name="The Broad Institute Genome Sequencing Center for Infectious Disease"/>
            <person name="Wu L."/>
            <person name="Ma J."/>
        </authorList>
    </citation>
    <scope>NUCLEOTIDE SEQUENCE [LARGE SCALE GENOMIC DNA]</scope>
    <source>
        <strain evidence="3">CCUG 59778</strain>
    </source>
</reference>